<sequence length="107" mass="12327">MPRRTRAFSTKVSFLPVEDSTRTALCSSKMEHVFTGFSPLRLSHLEMAQRPCLRSPRHRSRTEAPNPDRLGRTTGQPRRTMNRRISSLRPRCCHMKAGKFSNTSDRV</sequence>
<protein>
    <submittedName>
        <fullName evidence="2">Uncharacterized protein</fullName>
    </submittedName>
</protein>
<evidence type="ECO:0000313" key="3">
    <source>
        <dbReference type="Proteomes" id="UP000298663"/>
    </source>
</evidence>
<keyword evidence="3" id="KW-1185">Reference proteome</keyword>
<accession>A0A4U5N208</accession>
<evidence type="ECO:0000256" key="1">
    <source>
        <dbReference type="SAM" id="MobiDB-lite"/>
    </source>
</evidence>
<proteinExistence type="predicted"/>
<dbReference type="Proteomes" id="UP000298663">
    <property type="component" value="Unassembled WGS sequence"/>
</dbReference>
<comment type="caution">
    <text evidence="2">The sequence shown here is derived from an EMBL/GenBank/DDBJ whole genome shotgun (WGS) entry which is preliminary data.</text>
</comment>
<dbReference type="AlphaFoldDB" id="A0A4U5N208"/>
<reference evidence="2 3" key="1">
    <citation type="journal article" date="2015" name="Genome Biol.">
        <title>Comparative genomics of Steinernema reveals deeply conserved gene regulatory networks.</title>
        <authorList>
            <person name="Dillman A.R."/>
            <person name="Macchietto M."/>
            <person name="Porter C.F."/>
            <person name="Rogers A."/>
            <person name="Williams B."/>
            <person name="Antoshechkin I."/>
            <person name="Lee M.M."/>
            <person name="Goodwin Z."/>
            <person name="Lu X."/>
            <person name="Lewis E.E."/>
            <person name="Goodrich-Blair H."/>
            <person name="Stock S.P."/>
            <person name="Adams B.J."/>
            <person name="Sternberg P.W."/>
            <person name="Mortazavi A."/>
        </authorList>
    </citation>
    <scope>NUCLEOTIDE SEQUENCE [LARGE SCALE GENOMIC DNA]</scope>
    <source>
        <strain evidence="2 3">ALL</strain>
    </source>
</reference>
<organism evidence="2 3">
    <name type="scientific">Steinernema carpocapsae</name>
    <name type="common">Entomopathogenic nematode</name>
    <dbReference type="NCBI Taxonomy" id="34508"/>
    <lineage>
        <taxon>Eukaryota</taxon>
        <taxon>Metazoa</taxon>
        <taxon>Ecdysozoa</taxon>
        <taxon>Nematoda</taxon>
        <taxon>Chromadorea</taxon>
        <taxon>Rhabditida</taxon>
        <taxon>Tylenchina</taxon>
        <taxon>Panagrolaimomorpha</taxon>
        <taxon>Strongyloidoidea</taxon>
        <taxon>Steinernematidae</taxon>
        <taxon>Steinernema</taxon>
    </lineage>
</organism>
<feature type="region of interest" description="Disordered" evidence="1">
    <location>
        <begin position="49"/>
        <end position="107"/>
    </location>
</feature>
<name>A0A4U5N208_STECR</name>
<evidence type="ECO:0000313" key="2">
    <source>
        <dbReference type="EMBL" id="TKR76321.1"/>
    </source>
</evidence>
<gene>
    <name evidence="2" type="ORF">L596_017476</name>
</gene>
<feature type="compositionally biased region" description="Polar residues" evidence="1">
    <location>
        <begin position="73"/>
        <end position="85"/>
    </location>
</feature>
<dbReference type="EMBL" id="AZBU02000005">
    <property type="protein sequence ID" value="TKR76321.1"/>
    <property type="molecule type" value="Genomic_DNA"/>
</dbReference>
<reference evidence="2 3" key="2">
    <citation type="journal article" date="2019" name="G3 (Bethesda)">
        <title>Hybrid Assembly of the Genome of the Entomopathogenic Nematode Steinernema carpocapsae Identifies the X-Chromosome.</title>
        <authorList>
            <person name="Serra L."/>
            <person name="Macchietto M."/>
            <person name="Macias-Munoz A."/>
            <person name="McGill C.J."/>
            <person name="Rodriguez I.M."/>
            <person name="Rodriguez B."/>
            <person name="Murad R."/>
            <person name="Mortazavi A."/>
        </authorList>
    </citation>
    <scope>NUCLEOTIDE SEQUENCE [LARGE SCALE GENOMIC DNA]</scope>
    <source>
        <strain evidence="2 3">ALL</strain>
    </source>
</reference>